<accession>A0ABV0JDN5</accession>
<protein>
    <submittedName>
        <fullName evidence="2">Uncharacterized protein</fullName>
    </submittedName>
</protein>
<gene>
    <name evidence="2" type="ORF">NC998_22500</name>
</gene>
<dbReference type="EMBL" id="JAMPKM010000017">
    <property type="protein sequence ID" value="MEP0819877.1"/>
    <property type="molecule type" value="Genomic_DNA"/>
</dbReference>
<dbReference type="Proteomes" id="UP001464891">
    <property type="component" value="Unassembled WGS sequence"/>
</dbReference>
<sequence>MNWILSLVGKALGIALLFSGGTVSTAILLGIAASHATGGILALLSMLLVFFGLAPALIGAGLLFLGVSAKRRLIRERFFQTLHIKQGRLSLLDFSAAARLEPAIARRHLDGWAKEFDATFEVSDEGEIYYVFGGVSPSFYNRDPLPSLNYWVRRLEEIF</sequence>
<evidence type="ECO:0000313" key="2">
    <source>
        <dbReference type="EMBL" id="MEP0819877.1"/>
    </source>
</evidence>
<feature type="transmembrane region" description="Helical" evidence="1">
    <location>
        <begin position="40"/>
        <end position="67"/>
    </location>
</feature>
<dbReference type="RefSeq" id="WP_190432873.1">
    <property type="nucleotide sequence ID" value="NZ_JAMPKM010000017.1"/>
</dbReference>
<keyword evidence="1" id="KW-0472">Membrane</keyword>
<name>A0ABV0JDN5_9CYAN</name>
<feature type="transmembrane region" description="Helical" evidence="1">
    <location>
        <begin position="12"/>
        <end position="34"/>
    </location>
</feature>
<evidence type="ECO:0000313" key="3">
    <source>
        <dbReference type="Proteomes" id="UP001464891"/>
    </source>
</evidence>
<keyword evidence="3" id="KW-1185">Reference proteome</keyword>
<organism evidence="2 3">
    <name type="scientific">Trichocoleus desertorum GB2-A4</name>
    <dbReference type="NCBI Taxonomy" id="2933944"/>
    <lineage>
        <taxon>Bacteria</taxon>
        <taxon>Bacillati</taxon>
        <taxon>Cyanobacteriota</taxon>
        <taxon>Cyanophyceae</taxon>
        <taxon>Leptolyngbyales</taxon>
        <taxon>Trichocoleusaceae</taxon>
        <taxon>Trichocoleus</taxon>
    </lineage>
</organism>
<reference evidence="2 3" key="1">
    <citation type="submission" date="2022-04" db="EMBL/GenBank/DDBJ databases">
        <title>Positive selection, recombination, and allopatry shape intraspecific diversity of widespread and dominant cyanobacteria.</title>
        <authorList>
            <person name="Wei J."/>
            <person name="Shu W."/>
            <person name="Hu C."/>
        </authorList>
    </citation>
    <scope>NUCLEOTIDE SEQUENCE [LARGE SCALE GENOMIC DNA]</scope>
    <source>
        <strain evidence="2 3">GB2-A4</strain>
    </source>
</reference>
<keyword evidence="1" id="KW-1133">Transmembrane helix</keyword>
<comment type="caution">
    <text evidence="2">The sequence shown here is derived from an EMBL/GenBank/DDBJ whole genome shotgun (WGS) entry which is preliminary data.</text>
</comment>
<proteinExistence type="predicted"/>
<evidence type="ECO:0000256" key="1">
    <source>
        <dbReference type="SAM" id="Phobius"/>
    </source>
</evidence>
<keyword evidence="1" id="KW-0812">Transmembrane</keyword>